<reference evidence="1" key="2">
    <citation type="journal article" date="2021" name="PeerJ">
        <title>Extensive microbial diversity within the chicken gut microbiome revealed by metagenomics and culture.</title>
        <authorList>
            <person name="Gilroy R."/>
            <person name="Ravi A."/>
            <person name="Getino M."/>
            <person name="Pursley I."/>
            <person name="Horton D.L."/>
            <person name="Alikhan N.F."/>
            <person name="Baker D."/>
            <person name="Gharbi K."/>
            <person name="Hall N."/>
            <person name="Watson M."/>
            <person name="Adriaenssens E.M."/>
            <person name="Foster-Nyarko E."/>
            <person name="Jarju S."/>
            <person name="Secka A."/>
            <person name="Antonio M."/>
            <person name="Oren A."/>
            <person name="Chaudhuri R.R."/>
            <person name="La Ragione R."/>
            <person name="Hildebrand F."/>
            <person name="Pallen M.J."/>
        </authorList>
    </citation>
    <scope>NUCLEOTIDE SEQUENCE</scope>
    <source>
        <strain evidence="1">ChiHjej9B8-7071</strain>
    </source>
</reference>
<evidence type="ECO:0000313" key="2">
    <source>
        <dbReference type="Proteomes" id="UP000824258"/>
    </source>
</evidence>
<proteinExistence type="predicted"/>
<dbReference type="Proteomes" id="UP000824258">
    <property type="component" value="Unassembled WGS sequence"/>
</dbReference>
<protein>
    <submittedName>
        <fullName evidence="1">Uncharacterized protein</fullName>
    </submittedName>
</protein>
<name>A0A9D1A6S0_9FIRM</name>
<evidence type="ECO:0000313" key="1">
    <source>
        <dbReference type="EMBL" id="HIR09006.1"/>
    </source>
</evidence>
<comment type="caution">
    <text evidence="1">The sequence shown here is derived from an EMBL/GenBank/DDBJ whole genome shotgun (WGS) entry which is preliminary data.</text>
</comment>
<reference evidence="1" key="1">
    <citation type="submission" date="2020-10" db="EMBL/GenBank/DDBJ databases">
        <authorList>
            <person name="Gilroy R."/>
        </authorList>
    </citation>
    <scope>NUCLEOTIDE SEQUENCE</scope>
    <source>
        <strain evidence="1">ChiHjej9B8-7071</strain>
    </source>
</reference>
<sequence length="311" mass="33771">VLEAREKAKVRHWRRWGVLAACLCLVAVLASVRWQPSTTNTEAVAYGFAMDAVPGATYFPLTWEEKQKYKLPEAPTEADLGEPMGAVTSCEDETLIGSSVYHAAAYPTLDSLCIVASPGGYAYYLCEALSVSVEEGESMNVLLEVYGLPDSLAAAEVLEKDFTPLHTLEDPQKIDTMFAILSTVVNQGKEAGERRFADAWYAAYGNDDVRYSEAEGHCVFTASEAPSEPVTEMDGEGNITVSNSSPPSESVYDKAQALWTAGERIVRLTTAQGFSLELDFFPSIQAIFCHDGCFVLTDTQSETLAAILQAS</sequence>
<feature type="non-terminal residue" evidence="1">
    <location>
        <position position="1"/>
    </location>
</feature>
<gene>
    <name evidence="1" type="ORF">IAA70_01235</name>
</gene>
<dbReference type="AlphaFoldDB" id="A0A9D1A6S0"/>
<accession>A0A9D1A6S0</accession>
<organism evidence="1 2">
    <name type="scientific">Candidatus Avoscillospira stercoripullorum</name>
    <dbReference type="NCBI Taxonomy" id="2840709"/>
    <lineage>
        <taxon>Bacteria</taxon>
        <taxon>Bacillati</taxon>
        <taxon>Bacillota</taxon>
        <taxon>Clostridia</taxon>
        <taxon>Eubacteriales</taxon>
        <taxon>Oscillospiraceae</taxon>
        <taxon>Oscillospiraceae incertae sedis</taxon>
        <taxon>Candidatus Avoscillospira</taxon>
    </lineage>
</organism>
<dbReference type="EMBL" id="DVGD01000036">
    <property type="protein sequence ID" value="HIR09006.1"/>
    <property type="molecule type" value="Genomic_DNA"/>
</dbReference>